<dbReference type="PANTHER" id="PTHR30383">
    <property type="entry name" value="THIOESTERASE 1/PROTEASE 1/LYSOPHOSPHOLIPASE L1"/>
    <property type="match status" value="1"/>
</dbReference>
<feature type="region of interest" description="Disordered" evidence="1">
    <location>
        <begin position="31"/>
        <end position="56"/>
    </location>
</feature>
<name>A0A6J4K275_9BACT</name>
<sequence length="251" mass="25763">MWGGVAALLAACGGGEGSARAPRETAAASVPAGAGASSAPGVANGPTAAGRSVNSTGGRPTVVFMGTSLTAGYGLDGPAQAYPALLQRRADSLGLAVRVVNAGLSGETSAGALRRVDWVLRGQVDAFVLETGANDGLRALDVDATRANIVAAIRRVRALRPSARVYLVQMEAPPNLGPDYTARFRAVYPAVAKAEGVTLLPFLLEDVAGRPAFNQPDGMHPTAEGAERVARTLWPALEPLFRQLDALGERA</sequence>
<dbReference type="InterPro" id="IPR013830">
    <property type="entry name" value="SGNH_hydro"/>
</dbReference>
<dbReference type="SUPFAM" id="SSF52266">
    <property type="entry name" value="SGNH hydrolase"/>
    <property type="match status" value="1"/>
</dbReference>
<dbReference type="PANTHER" id="PTHR30383:SF24">
    <property type="entry name" value="THIOESTERASE 1_PROTEASE 1_LYSOPHOSPHOLIPASE L1"/>
    <property type="match status" value="1"/>
</dbReference>
<proteinExistence type="predicted"/>
<dbReference type="AlphaFoldDB" id="A0A6J4K275"/>
<protein>
    <submittedName>
        <fullName evidence="3">Arylesterase</fullName>
        <ecNumber evidence="3">3.1.1.2</ecNumber>
    </submittedName>
</protein>
<dbReference type="GO" id="GO:0004622">
    <property type="term" value="F:phosphatidylcholine lysophospholipase activity"/>
    <property type="evidence" value="ECO:0007669"/>
    <property type="project" value="TreeGrafter"/>
</dbReference>
<dbReference type="Pfam" id="PF13472">
    <property type="entry name" value="Lipase_GDSL_2"/>
    <property type="match status" value="1"/>
</dbReference>
<accession>A0A6J4K275</accession>
<dbReference type="GO" id="GO:0004064">
    <property type="term" value="F:arylesterase activity"/>
    <property type="evidence" value="ECO:0007669"/>
    <property type="project" value="UniProtKB-EC"/>
</dbReference>
<organism evidence="3">
    <name type="scientific">uncultured Gemmatimonadaceae bacterium</name>
    <dbReference type="NCBI Taxonomy" id="246130"/>
    <lineage>
        <taxon>Bacteria</taxon>
        <taxon>Pseudomonadati</taxon>
        <taxon>Gemmatimonadota</taxon>
        <taxon>Gemmatimonadia</taxon>
        <taxon>Gemmatimonadales</taxon>
        <taxon>Gemmatimonadaceae</taxon>
        <taxon>environmental samples</taxon>
    </lineage>
</organism>
<dbReference type="EC" id="3.1.1.2" evidence="3"/>
<keyword evidence="3" id="KW-0378">Hydrolase</keyword>
<dbReference type="EMBL" id="CADCTU010000070">
    <property type="protein sequence ID" value="CAA9293356.1"/>
    <property type="molecule type" value="Genomic_DNA"/>
</dbReference>
<dbReference type="InterPro" id="IPR036514">
    <property type="entry name" value="SGNH_hydro_sf"/>
</dbReference>
<dbReference type="InterPro" id="IPR051532">
    <property type="entry name" value="Ester_Hydrolysis_Enzymes"/>
</dbReference>
<dbReference type="CDD" id="cd01822">
    <property type="entry name" value="Lysophospholipase_L1_like"/>
    <property type="match status" value="1"/>
</dbReference>
<reference evidence="3" key="1">
    <citation type="submission" date="2020-02" db="EMBL/GenBank/DDBJ databases">
        <authorList>
            <person name="Meier V. D."/>
        </authorList>
    </citation>
    <scope>NUCLEOTIDE SEQUENCE</scope>
    <source>
        <strain evidence="3">AVDCRST_MAG11</strain>
    </source>
</reference>
<dbReference type="Gene3D" id="3.40.50.1110">
    <property type="entry name" value="SGNH hydrolase"/>
    <property type="match status" value="1"/>
</dbReference>
<feature type="compositionally biased region" description="Low complexity" evidence="1">
    <location>
        <begin position="31"/>
        <end position="43"/>
    </location>
</feature>
<evidence type="ECO:0000313" key="3">
    <source>
        <dbReference type="EMBL" id="CAA9293356.1"/>
    </source>
</evidence>
<gene>
    <name evidence="3" type="ORF">AVDCRST_MAG11-291</name>
</gene>
<evidence type="ECO:0000259" key="2">
    <source>
        <dbReference type="Pfam" id="PF13472"/>
    </source>
</evidence>
<evidence type="ECO:0000256" key="1">
    <source>
        <dbReference type="SAM" id="MobiDB-lite"/>
    </source>
</evidence>
<feature type="domain" description="SGNH hydrolase-type esterase" evidence="2">
    <location>
        <begin position="64"/>
        <end position="227"/>
    </location>
</feature>